<dbReference type="GO" id="GO:0007034">
    <property type="term" value="P:vacuolar transport"/>
    <property type="evidence" value="ECO:0007669"/>
    <property type="project" value="InterPro"/>
</dbReference>
<dbReference type="Pfam" id="PF03357">
    <property type="entry name" value="Snf7"/>
    <property type="match status" value="1"/>
</dbReference>
<dbReference type="Proteomes" id="UP000729402">
    <property type="component" value="Unassembled WGS sequence"/>
</dbReference>
<dbReference type="OrthoDB" id="441172at2759"/>
<gene>
    <name evidence="1" type="ORF">GUJ93_ZPchr0009g1970</name>
</gene>
<proteinExistence type="predicted"/>
<protein>
    <submittedName>
        <fullName evidence="1">Uncharacterized protein</fullName>
    </submittedName>
</protein>
<accession>A0A8J5VMW8</accession>
<evidence type="ECO:0000313" key="1">
    <source>
        <dbReference type="EMBL" id="KAG8050659.1"/>
    </source>
</evidence>
<organism evidence="1 2">
    <name type="scientific">Zizania palustris</name>
    <name type="common">Northern wild rice</name>
    <dbReference type="NCBI Taxonomy" id="103762"/>
    <lineage>
        <taxon>Eukaryota</taxon>
        <taxon>Viridiplantae</taxon>
        <taxon>Streptophyta</taxon>
        <taxon>Embryophyta</taxon>
        <taxon>Tracheophyta</taxon>
        <taxon>Spermatophyta</taxon>
        <taxon>Magnoliopsida</taxon>
        <taxon>Liliopsida</taxon>
        <taxon>Poales</taxon>
        <taxon>Poaceae</taxon>
        <taxon>BOP clade</taxon>
        <taxon>Oryzoideae</taxon>
        <taxon>Oryzeae</taxon>
        <taxon>Zizaniinae</taxon>
        <taxon>Zizania</taxon>
    </lineage>
</organism>
<comment type="caution">
    <text evidence="1">The sequence shown here is derived from an EMBL/GenBank/DDBJ whole genome shotgun (WGS) entry which is preliminary data.</text>
</comment>
<name>A0A8J5VMW8_ZIZPA</name>
<dbReference type="InterPro" id="IPR005024">
    <property type="entry name" value="Snf7_fam"/>
</dbReference>
<keyword evidence="2" id="KW-1185">Reference proteome</keyword>
<dbReference type="EMBL" id="JAAALK010000289">
    <property type="protein sequence ID" value="KAG8050659.1"/>
    <property type="molecule type" value="Genomic_DNA"/>
</dbReference>
<reference evidence="1" key="1">
    <citation type="journal article" date="2021" name="bioRxiv">
        <title>Whole Genome Assembly and Annotation of Northern Wild Rice, Zizania palustris L., Supports a Whole Genome Duplication in the Zizania Genus.</title>
        <authorList>
            <person name="Haas M."/>
            <person name="Kono T."/>
            <person name="Macchietto M."/>
            <person name="Millas R."/>
            <person name="McGilp L."/>
            <person name="Shao M."/>
            <person name="Duquette J."/>
            <person name="Hirsch C.N."/>
            <person name="Kimball J."/>
        </authorList>
    </citation>
    <scope>NUCLEOTIDE SEQUENCE</scope>
    <source>
        <tissue evidence="1">Fresh leaf tissue</tissue>
    </source>
</reference>
<dbReference type="AlphaFoldDB" id="A0A8J5VMW8"/>
<sequence length="170" mass="18521">MIRPFAARYATSSLTVCAQRNHSPAFFSGAPSSFAAYPSLHALFNVLPSLIRPAASIPILLYAHGNDELAFEIDKNLVEASLADIEPACKQKVVFGNLKNGNAALKSIPSEINIDDVQKLMDGTTEAKAYQDWKNVAPTHLMGELTNTTELLLVQIRTLAKDVRARNTPN</sequence>
<evidence type="ECO:0000313" key="2">
    <source>
        <dbReference type="Proteomes" id="UP000729402"/>
    </source>
</evidence>
<reference evidence="1" key="2">
    <citation type="submission" date="2021-02" db="EMBL/GenBank/DDBJ databases">
        <authorList>
            <person name="Kimball J.A."/>
            <person name="Haas M.W."/>
            <person name="Macchietto M."/>
            <person name="Kono T."/>
            <person name="Duquette J."/>
            <person name="Shao M."/>
        </authorList>
    </citation>
    <scope>NUCLEOTIDE SEQUENCE</scope>
    <source>
        <tissue evidence="1">Fresh leaf tissue</tissue>
    </source>
</reference>